<evidence type="ECO:0000259" key="2">
    <source>
        <dbReference type="Pfam" id="PF00296"/>
    </source>
</evidence>
<dbReference type="Pfam" id="PF00296">
    <property type="entry name" value="Bac_luciferase"/>
    <property type="match status" value="1"/>
</dbReference>
<keyword evidence="4" id="KW-1185">Reference proteome</keyword>
<dbReference type="InterPro" id="IPR011251">
    <property type="entry name" value="Luciferase-like_dom"/>
</dbReference>
<dbReference type="InterPro" id="IPR036661">
    <property type="entry name" value="Luciferase-like_sf"/>
</dbReference>
<sequence length="313" mass="34383">MTMKFPIGVTIFSPSAQQTLTMIKQVEQLGIPRVWIPSWPVGLDGLAIVTAAAVQTSQIGLGTAITITYPRHPLTLANEALVAAELAPQRFRLGIGASHRPAIEGNYGLDFMPPLARLREYITVLRGMLWEGRSDFEGEYYRVHAQYSAPPPRTPIALAAMRKNMLRLAGELADEAIVIWSPLSYLKSVVLPALEEGAKLAGRPRPKLIASAPIVLDKDFATVRQIAQNGFSVYRSFPTYRRLLAEAGFSLTADGKLPDEFIHDHYIYGDPDTIRQRLYALHAAGVDEIITGVGTRKDPARDTNAILELLASL</sequence>
<dbReference type="PANTHER" id="PTHR43244">
    <property type="match status" value="1"/>
</dbReference>
<feature type="domain" description="Luciferase-like" evidence="2">
    <location>
        <begin position="15"/>
        <end position="288"/>
    </location>
</feature>
<dbReference type="EMBL" id="CP035758">
    <property type="protein sequence ID" value="QBD76239.1"/>
    <property type="molecule type" value="Genomic_DNA"/>
</dbReference>
<organism evidence="3 4">
    <name type="scientific">Ktedonosporobacter rubrisoli</name>
    <dbReference type="NCBI Taxonomy" id="2509675"/>
    <lineage>
        <taxon>Bacteria</taxon>
        <taxon>Bacillati</taxon>
        <taxon>Chloroflexota</taxon>
        <taxon>Ktedonobacteria</taxon>
        <taxon>Ktedonobacterales</taxon>
        <taxon>Ktedonosporobacteraceae</taxon>
        <taxon>Ktedonosporobacter</taxon>
    </lineage>
</organism>
<dbReference type="KEGG" id="kbs:EPA93_09540"/>
<keyword evidence="1" id="KW-0560">Oxidoreductase</keyword>
<evidence type="ECO:0000313" key="4">
    <source>
        <dbReference type="Proteomes" id="UP000290365"/>
    </source>
</evidence>
<dbReference type="Proteomes" id="UP000290365">
    <property type="component" value="Chromosome"/>
</dbReference>
<dbReference type="RefSeq" id="WP_129886835.1">
    <property type="nucleotide sequence ID" value="NZ_CP035758.1"/>
</dbReference>
<name>A0A4P6JLX3_KTERU</name>
<dbReference type="CDD" id="cd01097">
    <property type="entry name" value="Tetrahydromethanopterin_reductase"/>
    <property type="match status" value="1"/>
</dbReference>
<gene>
    <name evidence="3" type="ORF">EPA93_09540</name>
</gene>
<dbReference type="OrthoDB" id="3284378at2"/>
<evidence type="ECO:0000313" key="3">
    <source>
        <dbReference type="EMBL" id="QBD76239.1"/>
    </source>
</evidence>
<evidence type="ECO:0000256" key="1">
    <source>
        <dbReference type="ARBA" id="ARBA00023002"/>
    </source>
</evidence>
<protein>
    <submittedName>
        <fullName evidence="3">LLM class flavin-dependent oxidoreductase</fullName>
    </submittedName>
</protein>
<proteinExistence type="predicted"/>
<dbReference type="GO" id="GO:0016705">
    <property type="term" value="F:oxidoreductase activity, acting on paired donors, with incorporation or reduction of molecular oxygen"/>
    <property type="evidence" value="ECO:0007669"/>
    <property type="project" value="InterPro"/>
</dbReference>
<reference evidence="3 4" key="1">
    <citation type="submission" date="2019-01" db="EMBL/GenBank/DDBJ databases">
        <title>Ktedonosporobacter rubrisoli SCAWS-G2.</title>
        <authorList>
            <person name="Huang Y."/>
            <person name="Yan B."/>
        </authorList>
    </citation>
    <scope>NUCLEOTIDE SEQUENCE [LARGE SCALE GENOMIC DNA]</scope>
    <source>
        <strain evidence="3 4">SCAWS-G2</strain>
    </source>
</reference>
<dbReference type="SUPFAM" id="SSF51679">
    <property type="entry name" value="Bacterial luciferase-like"/>
    <property type="match status" value="1"/>
</dbReference>
<dbReference type="Gene3D" id="3.20.20.30">
    <property type="entry name" value="Luciferase-like domain"/>
    <property type="match status" value="1"/>
</dbReference>
<dbReference type="InterPro" id="IPR050564">
    <property type="entry name" value="F420-G6PD/mer"/>
</dbReference>
<dbReference type="AlphaFoldDB" id="A0A4P6JLX3"/>
<accession>A0A4P6JLX3</accession>
<dbReference type="PANTHER" id="PTHR43244:SF1">
    <property type="entry name" value="5,10-METHYLENETETRAHYDROMETHANOPTERIN REDUCTASE"/>
    <property type="match status" value="1"/>
</dbReference>